<dbReference type="AlphaFoldDB" id="A0A841JVK6"/>
<accession>A0A841JVK6</accession>
<reference evidence="3 4" key="1">
    <citation type="submission" date="2020-08" db="EMBL/GenBank/DDBJ databases">
        <title>Genomic Encyclopedia of Type Strains, Phase IV (KMG-IV): sequencing the most valuable type-strain genomes for metagenomic binning, comparative biology and taxonomic classification.</title>
        <authorList>
            <person name="Goeker M."/>
        </authorList>
    </citation>
    <scope>NUCLEOTIDE SEQUENCE [LARGE SCALE GENOMIC DNA]</scope>
    <source>
        <strain evidence="3 4">DSM 103733</strain>
    </source>
</reference>
<dbReference type="RefSeq" id="WP_050061699.1">
    <property type="nucleotide sequence ID" value="NZ_JACHEK010000006.1"/>
</dbReference>
<keyword evidence="1" id="KW-0732">Signal</keyword>
<evidence type="ECO:0000259" key="2">
    <source>
        <dbReference type="Pfam" id="PF13229"/>
    </source>
</evidence>
<proteinExistence type="predicted"/>
<comment type="caution">
    <text evidence="3">The sequence shown here is derived from an EMBL/GenBank/DDBJ whole genome shotgun (WGS) entry which is preliminary data.</text>
</comment>
<dbReference type="Pfam" id="PF13229">
    <property type="entry name" value="Beta_helix"/>
    <property type="match status" value="1"/>
</dbReference>
<gene>
    <name evidence="3" type="ORF">HNQ77_003138</name>
</gene>
<evidence type="ECO:0000256" key="1">
    <source>
        <dbReference type="SAM" id="SignalP"/>
    </source>
</evidence>
<dbReference type="Proteomes" id="UP000538666">
    <property type="component" value="Unassembled WGS sequence"/>
</dbReference>
<name>A0A841JVK6_9BACT</name>
<organism evidence="3 4">
    <name type="scientific">Silvibacterium bohemicum</name>
    <dbReference type="NCBI Taxonomy" id="1577686"/>
    <lineage>
        <taxon>Bacteria</taxon>
        <taxon>Pseudomonadati</taxon>
        <taxon>Acidobacteriota</taxon>
        <taxon>Terriglobia</taxon>
        <taxon>Terriglobales</taxon>
        <taxon>Acidobacteriaceae</taxon>
        <taxon>Silvibacterium</taxon>
    </lineage>
</organism>
<evidence type="ECO:0000313" key="4">
    <source>
        <dbReference type="Proteomes" id="UP000538666"/>
    </source>
</evidence>
<dbReference type="InterPro" id="IPR006626">
    <property type="entry name" value="PbH1"/>
</dbReference>
<feature type="signal peptide" evidence="1">
    <location>
        <begin position="1"/>
        <end position="26"/>
    </location>
</feature>
<dbReference type="SUPFAM" id="SSF51126">
    <property type="entry name" value="Pectin lyase-like"/>
    <property type="match status" value="1"/>
</dbReference>
<feature type="chain" id="PRO_5032570339" description="Right handed beta helix domain-containing protein" evidence="1">
    <location>
        <begin position="27"/>
        <end position="479"/>
    </location>
</feature>
<dbReference type="Gene3D" id="2.160.20.10">
    <property type="entry name" value="Single-stranded right-handed beta-helix, Pectin lyase-like"/>
    <property type="match status" value="1"/>
</dbReference>
<evidence type="ECO:0000313" key="3">
    <source>
        <dbReference type="EMBL" id="MBB6145180.1"/>
    </source>
</evidence>
<keyword evidence="4" id="KW-1185">Reference proteome</keyword>
<dbReference type="SMART" id="SM00710">
    <property type="entry name" value="PbH1"/>
    <property type="match status" value="4"/>
</dbReference>
<dbReference type="EMBL" id="JACHEK010000006">
    <property type="protein sequence ID" value="MBB6145180.1"/>
    <property type="molecule type" value="Genomic_DNA"/>
</dbReference>
<dbReference type="InterPro" id="IPR039448">
    <property type="entry name" value="Beta_helix"/>
</dbReference>
<dbReference type="InterPro" id="IPR011050">
    <property type="entry name" value="Pectin_lyase_fold/virulence"/>
</dbReference>
<dbReference type="InterPro" id="IPR012334">
    <property type="entry name" value="Pectin_lyas_fold"/>
</dbReference>
<feature type="domain" description="Right handed beta helix" evidence="2">
    <location>
        <begin position="215"/>
        <end position="366"/>
    </location>
</feature>
<sequence length="479" mass="50551">MKILVSRIYAFFALSACFATGSISLAQSTAPVTVQLSPGSNVQAAVSAAPPGSTFKFAAGVYRMQSVVPLAGDIFKGKLGVIFNGSQVLTFQLDPAGSGYWVASATASTAQSGTCTTGFPLCGYTQDLFINSKLQTPASTNTGLQPGTWYFDRVNNLVYLPANPTGQTVELGMSQYAFYGSAPNVQVQNIVVQEYANLAQTGAVGGDTWTDGLGSGWIVTGVEAKWNHGGGIVLGTNSQIMNSFIHHNGQIGIKLFGTSSVAASNEISWNNYANYATNWEAGGSKFSTTTNLTVQFNYVHDNNGNGLWTDINNTGTLYQNNTVLHNLGSGIVHEISYTATIKNNVVKGNGYGPTVWLWNAQIAILNSPNVNVFDNTVEVPNGAGNGIAVINQNRGTGTLGPWVATNDAVHNNVITYLGPGGASGLADDTGGTSAVGDQFDYDRYILANGGTNHWYWLTTSMNWSALQAAGHEQHGTCCQ</sequence>
<protein>
    <recommendedName>
        <fullName evidence="2">Right handed beta helix domain-containing protein</fullName>
    </recommendedName>
</protein>